<protein>
    <submittedName>
        <fullName evidence="1">Uncharacterized protein</fullName>
    </submittedName>
</protein>
<feature type="non-terminal residue" evidence="1">
    <location>
        <position position="144"/>
    </location>
</feature>
<sequence length="144" mass="16713">IHITADPGIFNGDKNEFPTWYRNLKSWLLTNEKAIPGDDQKILAALSRIRGGNAGVWANMMTDRYLERERWSWNIFTTELVAHFEPYDLEISARDSIESWVQGQLSIDAFMDTFETLMVKGNIEPRHAVYLLRKHVDSRITNTL</sequence>
<evidence type="ECO:0000313" key="2">
    <source>
        <dbReference type="Proteomes" id="UP000308600"/>
    </source>
</evidence>
<dbReference type="EMBL" id="ML208440">
    <property type="protein sequence ID" value="TFK65336.1"/>
    <property type="molecule type" value="Genomic_DNA"/>
</dbReference>
<proteinExistence type="predicted"/>
<evidence type="ECO:0000313" key="1">
    <source>
        <dbReference type="EMBL" id="TFK65336.1"/>
    </source>
</evidence>
<keyword evidence="2" id="KW-1185">Reference proteome</keyword>
<reference evidence="1 2" key="1">
    <citation type="journal article" date="2019" name="Nat. Ecol. Evol.">
        <title>Megaphylogeny resolves global patterns of mushroom evolution.</title>
        <authorList>
            <person name="Varga T."/>
            <person name="Krizsan K."/>
            <person name="Foldi C."/>
            <person name="Dima B."/>
            <person name="Sanchez-Garcia M."/>
            <person name="Sanchez-Ramirez S."/>
            <person name="Szollosi G.J."/>
            <person name="Szarkandi J.G."/>
            <person name="Papp V."/>
            <person name="Albert L."/>
            <person name="Andreopoulos W."/>
            <person name="Angelini C."/>
            <person name="Antonin V."/>
            <person name="Barry K.W."/>
            <person name="Bougher N.L."/>
            <person name="Buchanan P."/>
            <person name="Buyck B."/>
            <person name="Bense V."/>
            <person name="Catcheside P."/>
            <person name="Chovatia M."/>
            <person name="Cooper J."/>
            <person name="Damon W."/>
            <person name="Desjardin D."/>
            <person name="Finy P."/>
            <person name="Geml J."/>
            <person name="Haridas S."/>
            <person name="Hughes K."/>
            <person name="Justo A."/>
            <person name="Karasinski D."/>
            <person name="Kautmanova I."/>
            <person name="Kiss B."/>
            <person name="Kocsube S."/>
            <person name="Kotiranta H."/>
            <person name="LaButti K.M."/>
            <person name="Lechner B.E."/>
            <person name="Liimatainen K."/>
            <person name="Lipzen A."/>
            <person name="Lukacs Z."/>
            <person name="Mihaltcheva S."/>
            <person name="Morgado L.N."/>
            <person name="Niskanen T."/>
            <person name="Noordeloos M.E."/>
            <person name="Ohm R.A."/>
            <person name="Ortiz-Santana B."/>
            <person name="Ovrebo C."/>
            <person name="Racz N."/>
            <person name="Riley R."/>
            <person name="Savchenko A."/>
            <person name="Shiryaev A."/>
            <person name="Soop K."/>
            <person name="Spirin V."/>
            <person name="Szebenyi C."/>
            <person name="Tomsovsky M."/>
            <person name="Tulloss R.E."/>
            <person name="Uehling J."/>
            <person name="Grigoriev I.V."/>
            <person name="Vagvolgyi C."/>
            <person name="Papp T."/>
            <person name="Martin F.M."/>
            <person name="Miettinen O."/>
            <person name="Hibbett D.S."/>
            <person name="Nagy L.G."/>
        </authorList>
    </citation>
    <scope>NUCLEOTIDE SEQUENCE [LARGE SCALE GENOMIC DNA]</scope>
    <source>
        <strain evidence="1 2">NL-1719</strain>
    </source>
</reference>
<name>A0ACD3AIJ7_9AGAR</name>
<organism evidence="1 2">
    <name type="scientific">Pluteus cervinus</name>
    <dbReference type="NCBI Taxonomy" id="181527"/>
    <lineage>
        <taxon>Eukaryota</taxon>
        <taxon>Fungi</taxon>
        <taxon>Dikarya</taxon>
        <taxon>Basidiomycota</taxon>
        <taxon>Agaricomycotina</taxon>
        <taxon>Agaricomycetes</taxon>
        <taxon>Agaricomycetidae</taxon>
        <taxon>Agaricales</taxon>
        <taxon>Pluteineae</taxon>
        <taxon>Pluteaceae</taxon>
        <taxon>Pluteus</taxon>
    </lineage>
</organism>
<accession>A0ACD3AIJ7</accession>
<feature type="non-terminal residue" evidence="1">
    <location>
        <position position="1"/>
    </location>
</feature>
<dbReference type="Proteomes" id="UP000308600">
    <property type="component" value="Unassembled WGS sequence"/>
</dbReference>
<gene>
    <name evidence="1" type="ORF">BDN72DRAFT_739695</name>
</gene>